<keyword evidence="7" id="KW-1185">Reference proteome</keyword>
<evidence type="ECO:0000256" key="2">
    <source>
        <dbReference type="ARBA" id="ARBA00022540"/>
    </source>
</evidence>
<dbReference type="InterPro" id="IPR029058">
    <property type="entry name" value="AB_hydrolase_fold"/>
</dbReference>
<sequence length="1075" mass="120674">MATPVRSDCKSCGVRFPDQDDRLQDFRGHEYFVQFDVHQSEDDAVEFPIQENYFADAILDHFAPVSKRTTWKQRYQVNEEFWGGHGFPIFLYIGGEGPLGPKAITNRTYIYYLAEQHRALLLALEHRFYGKSYPTEDMSLPNLVYLSSEQALADLAHFHAFVTDKYGLTDEKWVAFGGSYPGNLAAWVKLKYPALFAGTVASSAPVHAKTNFYEYMEVVGDGLRYFGGGECYHDVEQAITQLGQLMDGGKEGRGKVDELFKPCYPMTNEFDDSVFETSVMGAFQDIAQYNAIHEGVMTLDEVCQHFTKPGDAVEKLTSFLEKTRVGDCLDSKFQGAPNGTVEVLSRDQFDGKSSARQWVYQTCNEFGYFQTTTSVKSPFHSLLAVTEANVGTEICKRVYGMNVAPDVAGANLDYGSLGIEVERVTFPSGTIDPWHALAVQNSTKLHSYSAEAVFIEGTAHCADMYYPSERDSDQLQWAHAKIAARVAWYLHDADDSAHPATPLAPEHVQAVDATMASYETPRVDVNANGWGPTALPEQFLNIPYAPFNKGDKLGKAADFVSNYAPRGSRYARDPSGVNAEFQYKHDSKEDASFQLVDTSKGTRPKTEDRLRPTWNQQRFGGRGGRGGRFGGGRGAGGRGGYADKPDPNAPTTSSAQLRMKGMQKQNKRWNRLSNARRALTFRRRDEVHIDRAASVMVQASWTLVDQFEMQQLTKLQANIPKTDDVKWCGELREFDAAFDRVTSRSNKRVHRYDDRDFYYVTTTDDPVIEELAQQGEATVFATDAILSHLMACTRSVYPWDIVAQRVNNMVFFDKRDESNFDLLSVNENASDPPTQEDPEHMNHPDRLSLEATMINQNLSQQVLKSGNGAFHKKFDDANPFAGDDSKPASGAYRYRKFDLGGGLNLVARCEVQGVSLKKGNQQYVSTFALNEYDPKFPGSIEWRKKIDSQVRCGFVALRPNCNNSCKLAKWTAQALLAGVDEMKLGYVSRSNFKDPYSHVVLGMQSYNPSTFANQIALNQNNTWGIIKMLSELLLEQPEGKYVIMKDPNKPIMRLFSVPLDTFEEEGEDDEEEDDE</sequence>
<evidence type="ECO:0000313" key="6">
    <source>
        <dbReference type="EMBL" id="GMF50911.1"/>
    </source>
</evidence>
<protein>
    <submittedName>
        <fullName evidence="6">Unnamed protein product</fullName>
    </submittedName>
</protein>
<accession>A0A9W6Y1K1</accession>
<dbReference type="PANTHER" id="PTHR12399">
    <property type="entry name" value="EUKARYOTIC TRANSLATION INITIATION FACTOR 3 SUBUNIT 7"/>
    <property type="match status" value="1"/>
</dbReference>
<dbReference type="AlphaFoldDB" id="A0A9W6Y1K1"/>
<reference evidence="6" key="1">
    <citation type="submission" date="2023-04" db="EMBL/GenBank/DDBJ databases">
        <title>Phytophthora fragariaefolia NBRC 109709.</title>
        <authorList>
            <person name="Ichikawa N."/>
            <person name="Sato H."/>
            <person name="Tonouchi N."/>
        </authorList>
    </citation>
    <scope>NUCLEOTIDE SEQUENCE</scope>
    <source>
        <strain evidence="6">NBRC 109709</strain>
    </source>
</reference>
<dbReference type="OrthoDB" id="16538at2759"/>
<keyword evidence="2" id="KW-0396">Initiation factor</keyword>
<feature type="region of interest" description="Disordered" evidence="5">
    <location>
        <begin position="614"/>
        <end position="668"/>
    </location>
</feature>
<evidence type="ECO:0000313" key="7">
    <source>
        <dbReference type="Proteomes" id="UP001165121"/>
    </source>
</evidence>
<dbReference type="Pfam" id="PF05577">
    <property type="entry name" value="Peptidase_S28"/>
    <property type="match status" value="1"/>
</dbReference>
<keyword evidence="1" id="KW-0963">Cytoplasm</keyword>
<evidence type="ECO:0000256" key="1">
    <source>
        <dbReference type="ARBA" id="ARBA00022490"/>
    </source>
</evidence>
<feature type="compositionally biased region" description="Gly residues" evidence="5">
    <location>
        <begin position="620"/>
        <end position="640"/>
    </location>
</feature>
<dbReference type="GO" id="GO:0006508">
    <property type="term" value="P:proteolysis"/>
    <property type="evidence" value="ECO:0007669"/>
    <property type="project" value="InterPro"/>
</dbReference>
<dbReference type="Gene3D" id="3.40.50.1820">
    <property type="entry name" value="alpha/beta hydrolase"/>
    <property type="match status" value="1"/>
</dbReference>
<evidence type="ECO:0000256" key="4">
    <source>
        <dbReference type="ARBA" id="ARBA00022917"/>
    </source>
</evidence>
<dbReference type="GO" id="GO:0003723">
    <property type="term" value="F:RNA binding"/>
    <property type="evidence" value="ECO:0007669"/>
    <property type="project" value="UniProtKB-KW"/>
</dbReference>
<dbReference type="SUPFAM" id="SSF53474">
    <property type="entry name" value="alpha/beta-Hydrolases"/>
    <property type="match status" value="1"/>
</dbReference>
<name>A0A9W6Y1K1_9STRA</name>
<keyword evidence="3" id="KW-0694">RNA-binding</keyword>
<gene>
    <name evidence="6" type="ORF">Pfra01_002042600</name>
</gene>
<proteinExistence type="predicted"/>
<keyword evidence="4" id="KW-0648">Protein biosynthesis</keyword>
<dbReference type="GO" id="GO:0070008">
    <property type="term" value="F:serine-type exopeptidase activity"/>
    <property type="evidence" value="ECO:0007669"/>
    <property type="project" value="InterPro"/>
</dbReference>
<dbReference type="InterPro" id="IPR008758">
    <property type="entry name" value="Peptidase_S28"/>
</dbReference>
<organism evidence="6 7">
    <name type="scientific">Phytophthora fragariaefolia</name>
    <dbReference type="NCBI Taxonomy" id="1490495"/>
    <lineage>
        <taxon>Eukaryota</taxon>
        <taxon>Sar</taxon>
        <taxon>Stramenopiles</taxon>
        <taxon>Oomycota</taxon>
        <taxon>Peronosporomycetes</taxon>
        <taxon>Peronosporales</taxon>
        <taxon>Peronosporaceae</taxon>
        <taxon>Phytophthora</taxon>
    </lineage>
</organism>
<evidence type="ECO:0000256" key="5">
    <source>
        <dbReference type="SAM" id="MobiDB-lite"/>
    </source>
</evidence>
<dbReference type="Gene3D" id="1.20.120.980">
    <property type="entry name" value="Serine carboxypeptidase S28, SKS domain"/>
    <property type="match status" value="1"/>
</dbReference>
<dbReference type="GO" id="GO:0005852">
    <property type="term" value="C:eukaryotic translation initiation factor 3 complex"/>
    <property type="evidence" value="ECO:0007669"/>
    <property type="project" value="InterPro"/>
</dbReference>
<comment type="caution">
    <text evidence="6">The sequence shown here is derived from an EMBL/GenBank/DDBJ whole genome shotgun (WGS) entry which is preliminary data.</text>
</comment>
<dbReference type="InterPro" id="IPR007783">
    <property type="entry name" value="eIF3d"/>
</dbReference>
<dbReference type="Pfam" id="PF05091">
    <property type="entry name" value="eIF-3_zeta"/>
    <property type="match status" value="1"/>
</dbReference>
<dbReference type="GO" id="GO:0003743">
    <property type="term" value="F:translation initiation factor activity"/>
    <property type="evidence" value="ECO:0007669"/>
    <property type="project" value="UniProtKB-KW"/>
</dbReference>
<dbReference type="InterPro" id="IPR042269">
    <property type="entry name" value="Ser_carbopepase_S28_SKS"/>
</dbReference>
<evidence type="ECO:0000256" key="3">
    <source>
        <dbReference type="ARBA" id="ARBA00022884"/>
    </source>
</evidence>
<dbReference type="EMBL" id="BSXT01002788">
    <property type="protein sequence ID" value="GMF50911.1"/>
    <property type="molecule type" value="Genomic_DNA"/>
</dbReference>
<dbReference type="Proteomes" id="UP001165121">
    <property type="component" value="Unassembled WGS sequence"/>
</dbReference>
<dbReference type="PANTHER" id="PTHR12399:SF0">
    <property type="entry name" value="EUKARYOTIC TRANSLATION INITIATION FACTOR 3 SUBUNIT D"/>
    <property type="match status" value="1"/>
</dbReference>